<protein>
    <submittedName>
        <fullName evidence="2">Ferredoxin</fullName>
    </submittedName>
</protein>
<evidence type="ECO:0000259" key="1">
    <source>
        <dbReference type="Pfam" id="PF09918"/>
    </source>
</evidence>
<dbReference type="EMBL" id="NBVN01000002">
    <property type="protein sequence ID" value="PUA33214.1"/>
    <property type="molecule type" value="Genomic_DNA"/>
</dbReference>
<accession>A0A2R7Y6P8</accession>
<organism evidence="2 3">
    <name type="scientific">Zestosphaera tikiterensis</name>
    <dbReference type="NCBI Taxonomy" id="1973259"/>
    <lineage>
        <taxon>Archaea</taxon>
        <taxon>Thermoproteota</taxon>
        <taxon>Thermoprotei</taxon>
        <taxon>Desulfurococcales</taxon>
        <taxon>Desulfurococcaceae</taxon>
        <taxon>Zestosphaera</taxon>
    </lineage>
</organism>
<dbReference type="PANTHER" id="PTHR40101">
    <property type="entry name" value="CONSERVED PROTEIN"/>
    <property type="match status" value="1"/>
</dbReference>
<evidence type="ECO:0000313" key="2">
    <source>
        <dbReference type="EMBL" id="PUA33214.1"/>
    </source>
</evidence>
<sequence length="166" mass="17885">MDYVSEAVKEVSKLMVLSAITAPKARGKDNLVIKVLESREELESLAKKMEELAPIYGDFFARDAVNVRQSDAVVLIGCKLIDIGLKTPNAWKADVNLACSLVNLGIAVGSAVKTASLLNVDNRVMFTAGVAAQELCLIDADVALGIPLSATAKNVYFDRRWPPPKP</sequence>
<name>A0A2R7Y6P8_9CREN</name>
<dbReference type="InterPro" id="IPR019224">
    <property type="entry name" value="DUF2148"/>
</dbReference>
<dbReference type="AlphaFoldDB" id="A0A2R7Y6P8"/>
<reference evidence="2" key="2">
    <citation type="journal article" date="2018" name="Syst. Appl. Microbiol.">
        <title>A new symbiotic nanoarchaeote (Candidatus Nanoclepta minutus) and its host (Zestosphaera tikiterensis gen. nov., sp. nov.) from a New Zealand hot spring.</title>
        <authorList>
            <person name="St John E."/>
            <person name="Liu Y."/>
            <person name="Podar M."/>
            <person name="Stott M.B."/>
            <person name="Meneghin J."/>
            <person name="Chen Z."/>
            <person name="Lagutin K."/>
            <person name="Mitchell K."/>
            <person name="Reysenbach A.L."/>
        </authorList>
    </citation>
    <scope>NUCLEOTIDE SEQUENCE [LARGE SCALE GENOMIC DNA]</scope>
    <source>
        <strain evidence="2">NZ3</strain>
    </source>
</reference>
<dbReference type="Proteomes" id="UP000244093">
    <property type="component" value="Unassembled WGS sequence"/>
</dbReference>
<evidence type="ECO:0000313" key="3">
    <source>
        <dbReference type="Proteomes" id="UP000244093"/>
    </source>
</evidence>
<comment type="caution">
    <text evidence="2">The sequence shown here is derived from an EMBL/GenBank/DDBJ whole genome shotgun (WGS) entry which is preliminary data.</text>
</comment>
<reference evidence="2" key="1">
    <citation type="submission" date="2017-04" db="EMBL/GenBank/DDBJ databases">
        <authorList>
            <person name="Afonso C.L."/>
            <person name="Miller P.J."/>
            <person name="Scott M.A."/>
            <person name="Spackman E."/>
            <person name="Goraichik I."/>
            <person name="Dimitrov K.M."/>
            <person name="Suarez D.L."/>
            <person name="Swayne D.E."/>
        </authorList>
    </citation>
    <scope>NUCLEOTIDE SEQUENCE</scope>
    <source>
        <strain evidence="2">NZ3</strain>
    </source>
</reference>
<dbReference type="PANTHER" id="PTHR40101:SF1">
    <property type="entry name" value="4FE-4S DOMAIN-CONTAINING PROTEIN"/>
    <property type="match status" value="1"/>
</dbReference>
<proteinExistence type="predicted"/>
<dbReference type="Pfam" id="PF09918">
    <property type="entry name" value="DUF2148"/>
    <property type="match status" value="1"/>
</dbReference>
<feature type="domain" description="DUF2148" evidence="1">
    <location>
        <begin position="96"/>
        <end position="159"/>
    </location>
</feature>
<gene>
    <name evidence="2" type="ORF">B7O98_01915</name>
</gene>